<dbReference type="AlphaFoldDB" id="A0A8X6NV33"/>
<reference evidence="1" key="1">
    <citation type="submission" date="2020-08" db="EMBL/GenBank/DDBJ databases">
        <title>Multicomponent nature underlies the extraordinary mechanical properties of spider dragline silk.</title>
        <authorList>
            <person name="Kono N."/>
            <person name="Nakamura H."/>
            <person name="Mori M."/>
            <person name="Yoshida Y."/>
            <person name="Ohtoshi R."/>
            <person name="Malay A.D."/>
            <person name="Moran D.A.P."/>
            <person name="Tomita M."/>
            <person name="Numata K."/>
            <person name="Arakawa K."/>
        </authorList>
    </citation>
    <scope>NUCLEOTIDE SEQUENCE</scope>
</reference>
<sequence>MRYLRVENHYGSLLRILCKPRTDVNKPTNHHAGPPANADLEHHLLKPDSSYFFHWRDIFLTLLSSQPHQH</sequence>
<evidence type="ECO:0000313" key="1">
    <source>
        <dbReference type="EMBL" id="GFT32963.1"/>
    </source>
</evidence>
<feature type="non-terminal residue" evidence="1">
    <location>
        <position position="70"/>
    </location>
</feature>
<proteinExistence type="predicted"/>
<dbReference type="EMBL" id="BMAW01061809">
    <property type="protein sequence ID" value="GFT32963.1"/>
    <property type="molecule type" value="Genomic_DNA"/>
</dbReference>
<keyword evidence="2" id="KW-1185">Reference proteome</keyword>
<organism evidence="1 2">
    <name type="scientific">Nephila pilipes</name>
    <name type="common">Giant wood spider</name>
    <name type="synonym">Nephila maculata</name>
    <dbReference type="NCBI Taxonomy" id="299642"/>
    <lineage>
        <taxon>Eukaryota</taxon>
        <taxon>Metazoa</taxon>
        <taxon>Ecdysozoa</taxon>
        <taxon>Arthropoda</taxon>
        <taxon>Chelicerata</taxon>
        <taxon>Arachnida</taxon>
        <taxon>Araneae</taxon>
        <taxon>Araneomorphae</taxon>
        <taxon>Entelegynae</taxon>
        <taxon>Araneoidea</taxon>
        <taxon>Nephilidae</taxon>
        <taxon>Nephila</taxon>
    </lineage>
</organism>
<gene>
    <name evidence="1" type="ORF">NPIL_108531</name>
</gene>
<protein>
    <submittedName>
        <fullName evidence="1">Uncharacterized protein</fullName>
    </submittedName>
</protein>
<comment type="caution">
    <text evidence="1">The sequence shown here is derived from an EMBL/GenBank/DDBJ whole genome shotgun (WGS) entry which is preliminary data.</text>
</comment>
<accession>A0A8X6NV33</accession>
<name>A0A8X6NV33_NEPPI</name>
<dbReference type="Proteomes" id="UP000887013">
    <property type="component" value="Unassembled WGS sequence"/>
</dbReference>
<evidence type="ECO:0000313" key="2">
    <source>
        <dbReference type="Proteomes" id="UP000887013"/>
    </source>
</evidence>